<dbReference type="EMBL" id="CP071504">
    <property type="protein sequence ID" value="QSX31954.1"/>
    <property type="molecule type" value="Genomic_DNA"/>
</dbReference>
<dbReference type="Proteomes" id="UP000663281">
    <property type="component" value="Chromosome"/>
</dbReference>
<dbReference type="Gene3D" id="3.30.110.170">
    <property type="entry name" value="Protein of unknown function (DUF541), domain 1"/>
    <property type="match status" value="1"/>
</dbReference>
<dbReference type="Pfam" id="PF04402">
    <property type="entry name" value="SIMPL"/>
    <property type="match status" value="1"/>
</dbReference>
<protein>
    <submittedName>
        <fullName evidence="2">SIMPL domain-containing protein</fullName>
    </submittedName>
</protein>
<dbReference type="InterPro" id="IPR007497">
    <property type="entry name" value="SIMPL/DUF541"/>
</dbReference>
<accession>A0A974XP35</accession>
<dbReference type="KEGG" id="scyp:JYB88_15935"/>
<dbReference type="AlphaFoldDB" id="A0A974XP35"/>
<sequence>MFLSPLALMMAGALITPLALAEDNLPLLETVGVAELEVQPDMAWLEVQVVSKGPDGAYVKKASDKAVAGFISRLTALGVKKEDIESANLSLHPEYDYEKGREVQIKGFSASRQMTVAVRDLDKLNAILEQALGEGINSVNQIRFALSDDSGYRAKVRQLAIADAQAKAKSLATGFGEKLDGVWRIRYFEQVPVRPMLYKAAAMEADAVDRSYESSAITLSDRVEVSYRLKQ</sequence>
<organism evidence="2 3">
    <name type="scientific">Shewanella cyperi</name>
    <dbReference type="NCBI Taxonomy" id="2814292"/>
    <lineage>
        <taxon>Bacteria</taxon>
        <taxon>Pseudomonadati</taxon>
        <taxon>Pseudomonadota</taxon>
        <taxon>Gammaproteobacteria</taxon>
        <taxon>Alteromonadales</taxon>
        <taxon>Shewanellaceae</taxon>
        <taxon>Shewanella</taxon>
    </lineage>
</organism>
<keyword evidence="3" id="KW-1185">Reference proteome</keyword>
<gene>
    <name evidence="2" type="ORF">JYB88_15935</name>
</gene>
<name>A0A974XP35_9GAMM</name>
<evidence type="ECO:0000256" key="1">
    <source>
        <dbReference type="SAM" id="SignalP"/>
    </source>
</evidence>
<dbReference type="InterPro" id="IPR052022">
    <property type="entry name" value="26kDa_periplasmic_antigen"/>
</dbReference>
<feature type="signal peptide" evidence="1">
    <location>
        <begin position="1"/>
        <end position="21"/>
    </location>
</feature>
<keyword evidence="1" id="KW-0732">Signal</keyword>
<feature type="chain" id="PRO_5037123538" evidence="1">
    <location>
        <begin position="22"/>
        <end position="231"/>
    </location>
</feature>
<evidence type="ECO:0000313" key="3">
    <source>
        <dbReference type="Proteomes" id="UP000663281"/>
    </source>
</evidence>
<dbReference type="PANTHER" id="PTHR34387:SF1">
    <property type="entry name" value="PERIPLASMIC IMMUNOGENIC PROTEIN"/>
    <property type="match status" value="1"/>
</dbReference>
<reference evidence="2 3" key="1">
    <citation type="submission" date="2021-03" db="EMBL/GenBank/DDBJ databases">
        <title>Novel species identification of genus Shewanella.</title>
        <authorList>
            <person name="Liu G."/>
            <person name="Zhang Q."/>
        </authorList>
    </citation>
    <scope>NUCLEOTIDE SEQUENCE [LARGE SCALE GENOMIC DNA]</scope>
    <source>
        <strain evidence="2 3">FJAT-53726</strain>
    </source>
</reference>
<dbReference type="PANTHER" id="PTHR34387">
    <property type="entry name" value="SLR1258 PROTEIN"/>
    <property type="match status" value="1"/>
</dbReference>
<dbReference type="GO" id="GO:0006974">
    <property type="term" value="P:DNA damage response"/>
    <property type="evidence" value="ECO:0007669"/>
    <property type="project" value="TreeGrafter"/>
</dbReference>
<evidence type="ECO:0000313" key="2">
    <source>
        <dbReference type="EMBL" id="QSX31954.1"/>
    </source>
</evidence>
<proteinExistence type="predicted"/>
<dbReference type="Gene3D" id="3.30.70.2970">
    <property type="entry name" value="Protein of unknown function (DUF541), domain 2"/>
    <property type="match status" value="1"/>
</dbReference>